<keyword evidence="1" id="KW-0694">RNA-binding</keyword>
<dbReference type="InterPro" id="IPR012677">
    <property type="entry name" value="Nucleotide-bd_a/b_plait_sf"/>
</dbReference>
<evidence type="ECO:0000313" key="5">
    <source>
        <dbReference type="RefSeq" id="XP_010507292.1"/>
    </source>
</evidence>
<evidence type="ECO:0000259" key="3">
    <source>
        <dbReference type="SMART" id="SM01218"/>
    </source>
</evidence>
<dbReference type="SUPFAM" id="SSF54928">
    <property type="entry name" value="RNA-binding domain, RBD"/>
    <property type="match status" value="1"/>
</dbReference>
<feature type="non-terminal residue" evidence="5">
    <location>
        <position position="1"/>
    </location>
</feature>
<dbReference type="Gene3D" id="3.30.70.330">
    <property type="match status" value="1"/>
</dbReference>
<dbReference type="PANTHER" id="PTHR19965">
    <property type="entry name" value="RNA AND EXPORT FACTOR BINDING PROTEIN"/>
    <property type="match status" value="1"/>
</dbReference>
<gene>
    <name evidence="5" type="primary">LOC104783887</name>
</gene>
<evidence type="ECO:0000313" key="4">
    <source>
        <dbReference type="Proteomes" id="UP000694864"/>
    </source>
</evidence>
<dbReference type="PANTHER" id="PTHR19965:SF86">
    <property type="entry name" value="THO COMPLEX SUBUNIT 4C"/>
    <property type="match status" value="1"/>
</dbReference>
<dbReference type="SMART" id="SM01218">
    <property type="entry name" value="FoP_duplication"/>
    <property type="match status" value="1"/>
</dbReference>
<organism evidence="4 5">
    <name type="scientific">Camelina sativa</name>
    <name type="common">False flax</name>
    <name type="synonym">Myagrum sativum</name>
    <dbReference type="NCBI Taxonomy" id="90675"/>
    <lineage>
        <taxon>Eukaryota</taxon>
        <taxon>Viridiplantae</taxon>
        <taxon>Streptophyta</taxon>
        <taxon>Embryophyta</taxon>
        <taxon>Tracheophyta</taxon>
        <taxon>Spermatophyta</taxon>
        <taxon>Magnoliopsida</taxon>
        <taxon>eudicotyledons</taxon>
        <taxon>Gunneridae</taxon>
        <taxon>Pentapetalae</taxon>
        <taxon>rosids</taxon>
        <taxon>malvids</taxon>
        <taxon>Brassicales</taxon>
        <taxon>Brassicaceae</taxon>
        <taxon>Camelineae</taxon>
        <taxon>Camelina</taxon>
    </lineage>
</organism>
<dbReference type="RefSeq" id="XP_010507292.1">
    <property type="nucleotide sequence ID" value="XM_010508990.1"/>
</dbReference>
<keyword evidence="4" id="KW-1185">Reference proteome</keyword>
<dbReference type="Proteomes" id="UP000694864">
    <property type="component" value="Chromosome 4"/>
</dbReference>
<feature type="domain" description="Chromatin target of PRMT1 protein C-terminal" evidence="3">
    <location>
        <begin position="87"/>
        <end position="167"/>
    </location>
</feature>
<dbReference type="InterPro" id="IPR035979">
    <property type="entry name" value="RBD_domain_sf"/>
</dbReference>
<dbReference type="InterPro" id="IPR025715">
    <property type="entry name" value="FoP_C"/>
</dbReference>
<dbReference type="GeneID" id="104783887"/>
<feature type="region of interest" description="Disordered" evidence="2">
    <location>
        <begin position="93"/>
        <end position="144"/>
    </location>
</feature>
<dbReference type="InterPro" id="IPR051229">
    <property type="entry name" value="ALYREF_mRNA_export"/>
</dbReference>
<name>A0ABM0YX91_CAMSA</name>
<reference evidence="5" key="2">
    <citation type="submission" date="2025-08" db="UniProtKB">
        <authorList>
            <consortium name="RefSeq"/>
        </authorList>
    </citation>
    <scope>IDENTIFICATION</scope>
    <source>
        <tissue evidence="5">Leaf</tissue>
    </source>
</reference>
<sequence>EIYAEIGELKRYAVHFDRNGRPNGSAEVVYMRRSDAMLAMKKYKNVLLDGWPMRLEILGGNTEAAPVAAWVNVIGLNGRMKWSVFIGQGVRGGRVGRGRGSGSSMRRPATQQNQHGGGRDGIRGRGRGAGGGRGNKNGRGRKKQVEKLAADLDKDLKSYHAEAMNIS</sequence>
<accession>A0ABM0YX91</accession>
<reference evidence="4" key="1">
    <citation type="journal article" date="2014" name="Nat. Commun.">
        <title>The emerging biofuel crop Camelina sativa retains a highly undifferentiated hexaploid genome structure.</title>
        <authorList>
            <person name="Kagale S."/>
            <person name="Koh C."/>
            <person name="Nixon J."/>
            <person name="Bollina V."/>
            <person name="Clarke W.E."/>
            <person name="Tuteja R."/>
            <person name="Spillane C."/>
            <person name="Robinson S.J."/>
            <person name="Links M.G."/>
            <person name="Clarke C."/>
            <person name="Higgins E.E."/>
            <person name="Huebert T."/>
            <person name="Sharpe A.G."/>
            <person name="Parkin I.A."/>
        </authorList>
    </citation>
    <scope>NUCLEOTIDE SEQUENCE [LARGE SCALE GENOMIC DNA]</scope>
    <source>
        <strain evidence="4">cv. DH55</strain>
    </source>
</reference>
<evidence type="ECO:0000256" key="2">
    <source>
        <dbReference type="SAM" id="MobiDB-lite"/>
    </source>
</evidence>
<evidence type="ECO:0000256" key="1">
    <source>
        <dbReference type="ARBA" id="ARBA00022884"/>
    </source>
</evidence>
<proteinExistence type="predicted"/>
<protein>
    <submittedName>
        <fullName evidence="5">THO complex subunit 4C-like</fullName>
    </submittedName>
</protein>